<keyword evidence="14" id="KW-0131">Cell cycle</keyword>
<evidence type="ECO:0000256" key="11">
    <source>
        <dbReference type="ARBA" id="ARBA00022838"/>
    </source>
</evidence>
<sequence length="168" mass="18637">MRITESLRVQVPGRSTTPCIRSRLADSYCHDNPYDLTVGPIQNPPHLLAIEDPEIRHDIIQATISMNSQPGEDHSFFDKERARLIGEITTGFEALLPASNSLNRKFEEVLGMTREYETIAALWKSFHDLMKGQGSGIIDDTEAGPLTEERLHGLPGTGSHVLGTTNKE</sequence>
<keyword evidence="9" id="KW-0493">Microtubule</keyword>
<evidence type="ECO:0000256" key="15">
    <source>
        <dbReference type="ARBA" id="ARBA00023328"/>
    </source>
</evidence>
<keyword evidence="19" id="KW-1185">Reference proteome</keyword>
<keyword evidence="8" id="KW-0132">Cell division</keyword>
<proteinExistence type="inferred from homology"/>
<gene>
    <name evidence="18" type="ORF">NLI96_g962</name>
</gene>
<dbReference type="PANTHER" id="PTHR28025">
    <property type="entry name" value="DASH COMPLEX SUBUNIT DAD1"/>
    <property type="match status" value="1"/>
</dbReference>
<comment type="caution">
    <text evidence="18">The sequence shown here is derived from an EMBL/GenBank/DDBJ whole genome shotgun (WGS) entry which is preliminary data.</text>
</comment>
<dbReference type="Proteomes" id="UP001212997">
    <property type="component" value="Unassembled WGS sequence"/>
</dbReference>
<dbReference type="AlphaFoldDB" id="A0AAD5VDD6"/>
<evidence type="ECO:0000256" key="8">
    <source>
        <dbReference type="ARBA" id="ARBA00022618"/>
    </source>
</evidence>
<keyword evidence="12" id="KW-0206">Cytoskeleton</keyword>
<comment type="similarity">
    <text evidence="4">Belongs to the DASH complex DAD1 family.</text>
</comment>
<evidence type="ECO:0000256" key="1">
    <source>
        <dbReference type="ARBA" id="ARBA00004123"/>
    </source>
</evidence>
<evidence type="ECO:0000256" key="7">
    <source>
        <dbReference type="ARBA" id="ARBA00022490"/>
    </source>
</evidence>
<keyword evidence="6" id="KW-0158">Chromosome</keyword>
<dbReference type="GO" id="GO:0051301">
    <property type="term" value="P:cell division"/>
    <property type="evidence" value="ECO:0007669"/>
    <property type="project" value="UniProtKB-KW"/>
</dbReference>
<dbReference type="InterPro" id="IPR013958">
    <property type="entry name" value="DASH_Dad1"/>
</dbReference>
<evidence type="ECO:0000256" key="17">
    <source>
        <dbReference type="SAM" id="MobiDB-lite"/>
    </source>
</evidence>
<reference evidence="18" key="1">
    <citation type="submission" date="2022-07" db="EMBL/GenBank/DDBJ databases">
        <title>Genome Sequence of Physisporinus lineatus.</title>
        <authorList>
            <person name="Buettner E."/>
        </authorList>
    </citation>
    <scope>NUCLEOTIDE SEQUENCE</scope>
    <source>
        <strain evidence="18">VT162</strain>
    </source>
</reference>
<dbReference type="PANTHER" id="PTHR28025:SF1">
    <property type="entry name" value="DASH COMPLEX SUBUNIT DAD1"/>
    <property type="match status" value="1"/>
</dbReference>
<evidence type="ECO:0000256" key="13">
    <source>
        <dbReference type="ARBA" id="ARBA00023242"/>
    </source>
</evidence>
<dbReference type="Pfam" id="PF08649">
    <property type="entry name" value="DASH_Dad1"/>
    <property type="match status" value="1"/>
</dbReference>
<keyword evidence="10" id="KW-0498">Mitosis</keyword>
<evidence type="ECO:0000256" key="4">
    <source>
        <dbReference type="ARBA" id="ARBA00010146"/>
    </source>
</evidence>
<evidence type="ECO:0000256" key="12">
    <source>
        <dbReference type="ARBA" id="ARBA00023212"/>
    </source>
</evidence>
<evidence type="ECO:0000256" key="3">
    <source>
        <dbReference type="ARBA" id="ARBA00004629"/>
    </source>
</evidence>
<evidence type="ECO:0000313" key="18">
    <source>
        <dbReference type="EMBL" id="KAJ3491104.1"/>
    </source>
</evidence>
<protein>
    <recommendedName>
        <fullName evidence="5">DASH complex subunit DAD1</fullName>
    </recommendedName>
    <alternativeName>
        <fullName evidence="16">Outer kinetochore protein DAD1</fullName>
    </alternativeName>
</protein>
<name>A0AAD5VDD6_9APHY</name>
<dbReference type="GO" id="GO:0005876">
    <property type="term" value="C:spindle microtubule"/>
    <property type="evidence" value="ECO:0007669"/>
    <property type="project" value="TreeGrafter"/>
</dbReference>
<accession>A0AAD5VDD6</accession>
<keyword evidence="11" id="KW-0995">Kinetochore</keyword>
<organism evidence="18 19">
    <name type="scientific">Meripilus lineatus</name>
    <dbReference type="NCBI Taxonomy" id="2056292"/>
    <lineage>
        <taxon>Eukaryota</taxon>
        <taxon>Fungi</taxon>
        <taxon>Dikarya</taxon>
        <taxon>Basidiomycota</taxon>
        <taxon>Agaricomycotina</taxon>
        <taxon>Agaricomycetes</taxon>
        <taxon>Polyporales</taxon>
        <taxon>Meripilaceae</taxon>
        <taxon>Meripilus</taxon>
    </lineage>
</organism>
<feature type="region of interest" description="Disordered" evidence="17">
    <location>
        <begin position="149"/>
        <end position="168"/>
    </location>
</feature>
<keyword evidence="15" id="KW-0137">Centromere</keyword>
<evidence type="ECO:0000256" key="10">
    <source>
        <dbReference type="ARBA" id="ARBA00022776"/>
    </source>
</evidence>
<dbReference type="GO" id="GO:0051010">
    <property type="term" value="F:microtubule plus-end binding"/>
    <property type="evidence" value="ECO:0007669"/>
    <property type="project" value="TreeGrafter"/>
</dbReference>
<comment type="subcellular location">
    <subcellularLocation>
        <location evidence="3">Chromosome</location>
        <location evidence="3">Centromere</location>
        <location evidence="3">Kinetochore</location>
    </subcellularLocation>
    <subcellularLocation>
        <location evidence="2">Cytoplasm</location>
        <location evidence="2">Cytoskeleton</location>
        <location evidence="2">Spindle</location>
    </subcellularLocation>
    <subcellularLocation>
        <location evidence="1">Nucleus</location>
    </subcellularLocation>
</comment>
<keyword evidence="13" id="KW-0539">Nucleus</keyword>
<dbReference type="GO" id="GO:0044732">
    <property type="term" value="C:mitotic spindle pole body"/>
    <property type="evidence" value="ECO:0007669"/>
    <property type="project" value="TreeGrafter"/>
</dbReference>
<keyword evidence="7" id="KW-0963">Cytoplasm</keyword>
<dbReference type="GO" id="GO:0042729">
    <property type="term" value="C:DASH complex"/>
    <property type="evidence" value="ECO:0007669"/>
    <property type="project" value="InterPro"/>
</dbReference>
<evidence type="ECO:0000256" key="5">
    <source>
        <dbReference type="ARBA" id="ARBA00020261"/>
    </source>
</evidence>
<evidence type="ECO:0000256" key="9">
    <source>
        <dbReference type="ARBA" id="ARBA00022701"/>
    </source>
</evidence>
<evidence type="ECO:0000256" key="16">
    <source>
        <dbReference type="ARBA" id="ARBA00030566"/>
    </source>
</evidence>
<evidence type="ECO:0000256" key="14">
    <source>
        <dbReference type="ARBA" id="ARBA00023306"/>
    </source>
</evidence>
<dbReference type="GO" id="GO:0072686">
    <property type="term" value="C:mitotic spindle"/>
    <property type="evidence" value="ECO:0007669"/>
    <property type="project" value="InterPro"/>
</dbReference>
<evidence type="ECO:0000256" key="2">
    <source>
        <dbReference type="ARBA" id="ARBA00004186"/>
    </source>
</evidence>
<dbReference type="EMBL" id="JANAWD010000017">
    <property type="protein sequence ID" value="KAJ3491104.1"/>
    <property type="molecule type" value="Genomic_DNA"/>
</dbReference>
<evidence type="ECO:0000256" key="6">
    <source>
        <dbReference type="ARBA" id="ARBA00022454"/>
    </source>
</evidence>
<evidence type="ECO:0000313" key="19">
    <source>
        <dbReference type="Proteomes" id="UP001212997"/>
    </source>
</evidence>